<evidence type="ECO:0000256" key="2">
    <source>
        <dbReference type="RuleBase" id="RU363072"/>
    </source>
</evidence>
<dbReference type="GO" id="GO:0008643">
    <property type="term" value="P:carbohydrate transport"/>
    <property type="evidence" value="ECO:0007669"/>
    <property type="project" value="InterPro"/>
</dbReference>
<dbReference type="NCBIfam" id="NF033921">
    <property type="entry name" value="por_somb"/>
    <property type="match status" value="1"/>
</dbReference>
<dbReference type="EMBL" id="JAHHIF010000015">
    <property type="protein sequence ID" value="MBW4545388.1"/>
    <property type="molecule type" value="Genomic_DNA"/>
</dbReference>
<gene>
    <name evidence="6" type="ORF">KME25_13210</name>
</gene>
<dbReference type="PANTHER" id="PTHR43308:SF1">
    <property type="entry name" value="OUTER MEMBRANE PROTEIN ALPHA"/>
    <property type="match status" value="1"/>
</dbReference>
<dbReference type="InterPro" id="IPR001119">
    <property type="entry name" value="SLH_dom"/>
</dbReference>
<accession>A0A951PKI0</accession>
<comment type="caution">
    <text evidence="6">The sequence shown here is derived from an EMBL/GenBank/DDBJ whole genome shotgun (WGS) entry which is preliminary data.</text>
</comment>
<evidence type="ECO:0000256" key="3">
    <source>
        <dbReference type="SAM" id="Coils"/>
    </source>
</evidence>
<dbReference type="PANTHER" id="PTHR43308">
    <property type="entry name" value="OUTER MEMBRANE PROTEIN ALPHA-RELATED"/>
    <property type="match status" value="1"/>
</dbReference>
<feature type="chain" id="PRO_5038160410" evidence="2">
    <location>
        <begin position="29"/>
        <end position="621"/>
    </location>
</feature>
<protein>
    <submittedName>
        <fullName evidence="6">Iron uptake porin</fullName>
    </submittedName>
</protein>
<dbReference type="InterPro" id="IPR007049">
    <property type="entry name" value="Carb-sel_porin_OprB"/>
</dbReference>
<keyword evidence="3" id="KW-0175">Coiled coil</keyword>
<dbReference type="InterPro" id="IPR051465">
    <property type="entry name" value="Cell_Envelope_Struct_Comp"/>
</dbReference>
<dbReference type="GO" id="GO:0016020">
    <property type="term" value="C:membrane"/>
    <property type="evidence" value="ECO:0007669"/>
    <property type="project" value="InterPro"/>
</dbReference>
<feature type="domain" description="SLH" evidence="5">
    <location>
        <begin position="136"/>
        <end position="200"/>
    </location>
</feature>
<dbReference type="PROSITE" id="PS51272">
    <property type="entry name" value="SLH"/>
    <property type="match status" value="1"/>
</dbReference>
<dbReference type="GO" id="GO:0015288">
    <property type="term" value="F:porin activity"/>
    <property type="evidence" value="ECO:0007669"/>
    <property type="project" value="InterPro"/>
</dbReference>
<dbReference type="Gene3D" id="2.40.160.180">
    <property type="entry name" value="Carbohydrate-selective porin OprB"/>
    <property type="match status" value="1"/>
</dbReference>
<dbReference type="AlphaFoldDB" id="A0A951PKI0"/>
<evidence type="ECO:0000313" key="6">
    <source>
        <dbReference type="EMBL" id="MBW4545388.1"/>
    </source>
</evidence>
<sequence length="621" mass="65886">MSTMFWNALKLSPALLGASLLFVSSTQAQGSVPSQAAALNNSQVAVTVEPIAEALTQLPQSTVALSNSDQVTTTTSQTVTTEETTSALTATETSSSLNPTNNLLAQQVPAANTTEVLEQINQYNNPGGESLDQVTNVSQLSDVSPGDWAYEALRSLVERYGCIAGYPDGTFRGNRATTRYEFAAGLNACLQQVERLIAASVEGFVTREDLETLQRLVQEFEVELATLGTRVDDLEGRVAFLEDHQFSTTTKLNGEVIFAISDLFGEEDNVLNADFDDNTVFQDRVRLNFDTSFTGKDRLRTRLQARNVATFEALSGNGLTREGRLGFEGDEGNDVQLDILGYRFPVGPAVVQIYANGAGLDDLATTVNPLDSSGSGSISRFGQRNPIYRIGGNGAGAGITFTPSGPFRVDLGYLSNEAPNPSDAQGGGGSGIFNGNYSAIAQVTFQPFKALRLAATYVHSYDETSLGHGTGSLASQINPDGDIGVVGNSYGVEASIAFSPQLVLSGWAGYTDAIVLGTGGADVWNYGATLAINDFGTEGSTLGFVVGMEPKLTGSSVAVGNLLPGDRRRDPDTGLHVEGFYKLKVSDNIAITPGVIWLTAPGHDEDNDDIFVGTIRTTFTF</sequence>
<evidence type="ECO:0000256" key="1">
    <source>
        <dbReference type="ARBA" id="ARBA00008769"/>
    </source>
</evidence>
<organism evidence="6 7">
    <name type="scientific">Symplocastrum torsivum CPER-KK1</name>
    <dbReference type="NCBI Taxonomy" id="450513"/>
    <lineage>
        <taxon>Bacteria</taxon>
        <taxon>Bacillati</taxon>
        <taxon>Cyanobacteriota</taxon>
        <taxon>Cyanophyceae</taxon>
        <taxon>Oscillatoriophycideae</taxon>
        <taxon>Oscillatoriales</taxon>
        <taxon>Microcoleaceae</taxon>
        <taxon>Symplocastrum</taxon>
    </lineage>
</organism>
<name>A0A951PKI0_9CYAN</name>
<evidence type="ECO:0000259" key="5">
    <source>
        <dbReference type="PROSITE" id="PS51272"/>
    </source>
</evidence>
<comment type="similarity">
    <text evidence="1 2">Belongs to the OprB family.</text>
</comment>
<dbReference type="Pfam" id="PF04966">
    <property type="entry name" value="OprB"/>
    <property type="match status" value="1"/>
</dbReference>
<reference evidence="6" key="2">
    <citation type="journal article" date="2022" name="Microbiol. Resour. Announc.">
        <title>Metagenome Sequencing to Explore Phylogenomics of Terrestrial Cyanobacteria.</title>
        <authorList>
            <person name="Ward R.D."/>
            <person name="Stajich J.E."/>
            <person name="Johansen J.R."/>
            <person name="Huntemann M."/>
            <person name="Clum A."/>
            <person name="Foster B."/>
            <person name="Foster B."/>
            <person name="Roux S."/>
            <person name="Palaniappan K."/>
            <person name="Varghese N."/>
            <person name="Mukherjee S."/>
            <person name="Reddy T.B.K."/>
            <person name="Daum C."/>
            <person name="Copeland A."/>
            <person name="Chen I.A."/>
            <person name="Ivanova N.N."/>
            <person name="Kyrpides N.C."/>
            <person name="Shapiro N."/>
            <person name="Eloe-Fadrosh E.A."/>
            <person name="Pietrasiak N."/>
        </authorList>
    </citation>
    <scope>NUCLEOTIDE SEQUENCE</scope>
    <source>
        <strain evidence="6">CPER-KK1</strain>
    </source>
</reference>
<evidence type="ECO:0000256" key="4">
    <source>
        <dbReference type="SAM" id="MobiDB-lite"/>
    </source>
</evidence>
<keyword evidence="2" id="KW-0732">Signal</keyword>
<dbReference type="InterPro" id="IPR047684">
    <property type="entry name" value="Por_som-like"/>
</dbReference>
<feature type="coiled-coil region" evidence="3">
    <location>
        <begin position="210"/>
        <end position="237"/>
    </location>
</feature>
<dbReference type="Proteomes" id="UP000753908">
    <property type="component" value="Unassembled WGS sequence"/>
</dbReference>
<feature type="compositionally biased region" description="Low complexity" evidence="4">
    <location>
        <begin position="70"/>
        <end position="97"/>
    </location>
</feature>
<dbReference type="Pfam" id="PF00395">
    <property type="entry name" value="SLH"/>
    <property type="match status" value="1"/>
</dbReference>
<feature type="region of interest" description="Disordered" evidence="4">
    <location>
        <begin position="65"/>
        <end position="99"/>
    </location>
</feature>
<evidence type="ECO:0000313" key="7">
    <source>
        <dbReference type="Proteomes" id="UP000753908"/>
    </source>
</evidence>
<dbReference type="InterPro" id="IPR038673">
    <property type="entry name" value="OprB_sf"/>
</dbReference>
<proteinExistence type="inferred from homology"/>
<feature type="signal peptide" evidence="2">
    <location>
        <begin position="1"/>
        <end position="28"/>
    </location>
</feature>
<reference evidence="6" key="1">
    <citation type="submission" date="2021-05" db="EMBL/GenBank/DDBJ databases">
        <authorList>
            <person name="Pietrasiak N."/>
            <person name="Ward R."/>
            <person name="Stajich J.E."/>
            <person name="Kurbessoian T."/>
        </authorList>
    </citation>
    <scope>NUCLEOTIDE SEQUENCE</scope>
    <source>
        <strain evidence="6">CPER-KK1</strain>
    </source>
</reference>